<dbReference type="GO" id="GO:0005886">
    <property type="term" value="C:plasma membrane"/>
    <property type="evidence" value="ECO:0007669"/>
    <property type="project" value="UniProtKB-SubCell"/>
</dbReference>
<organism evidence="10 11">
    <name type="scientific">Methanolobus vulcani</name>
    <dbReference type="NCBI Taxonomy" id="38026"/>
    <lineage>
        <taxon>Archaea</taxon>
        <taxon>Methanobacteriati</taxon>
        <taxon>Methanobacteriota</taxon>
        <taxon>Stenosarchaea group</taxon>
        <taxon>Methanomicrobia</taxon>
        <taxon>Methanosarcinales</taxon>
        <taxon>Methanosarcinaceae</taxon>
        <taxon>Methanolobus</taxon>
    </lineage>
</organism>
<accession>A0A7Z7AWU3</accession>
<evidence type="ECO:0000256" key="5">
    <source>
        <dbReference type="ARBA" id="ARBA00023136"/>
    </source>
</evidence>
<dbReference type="GO" id="GO:0022857">
    <property type="term" value="F:transmembrane transporter activity"/>
    <property type="evidence" value="ECO:0007669"/>
    <property type="project" value="TreeGrafter"/>
</dbReference>
<keyword evidence="3 7" id="KW-0812">Transmembrane</keyword>
<dbReference type="PANTHER" id="PTHR30572:SF4">
    <property type="entry name" value="ABC TRANSPORTER PERMEASE YTRF"/>
    <property type="match status" value="1"/>
</dbReference>
<dbReference type="InterPro" id="IPR003838">
    <property type="entry name" value="ABC3_permease_C"/>
</dbReference>
<feature type="domain" description="MacB-like periplasmic core" evidence="9">
    <location>
        <begin position="31"/>
        <end position="236"/>
    </location>
</feature>
<feature type="transmembrane region" description="Helical" evidence="7">
    <location>
        <begin position="31"/>
        <end position="52"/>
    </location>
</feature>
<dbReference type="InterPro" id="IPR025857">
    <property type="entry name" value="MacB_PCD"/>
</dbReference>
<reference evidence="10 11" key="1">
    <citation type="submission" date="2016-10" db="EMBL/GenBank/DDBJ databases">
        <authorList>
            <person name="Varghese N."/>
            <person name="Submissions S."/>
        </authorList>
    </citation>
    <scope>NUCLEOTIDE SEQUENCE [LARGE SCALE GENOMIC DNA]</scope>
    <source>
        <strain evidence="10 11">PL 12/M</strain>
    </source>
</reference>
<dbReference type="AlphaFoldDB" id="A0A7Z7AWU3"/>
<feature type="transmembrane region" description="Helical" evidence="7">
    <location>
        <begin position="353"/>
        <end position="378"/>
    </location>
</feature>
<evidence type="ECO:0000256" key="4">
    <source>
        <dbReference type="ARBA" id="ARBA00022989"/>
    </source>
</evidence>
<dbReference type="PANTHER" id="PTHR30572">
    <property type="entry name" value="MEMBRANE COMPONENT OF TRANSPORTER-RELATED"/>
    <property type="match status" value="1"/>
</dbReference>
<evidence type="ECO:0000256" key="6">
    <source>
        <dbReference type="ARBA" id="ARBA00038076"/>
    </source>
</evidence>
<dbReference type="Pfam" id="PF12704">
    <property type="entry name" value="MacB_PCD"/>
    <property type="match status" value="1"/>
</dbReference>
<name>A0A7Z7AWU3_9EURY</name>
<dbReference type="InterPro" id="IPR050250">
    <property type="entry name" value="Macrolide_Exporter_MacB"/>
</dbReference>
<sequence length="395" mass="43342">MKFTKKLSAMISNNMYAELAKRNLKRQSVRTVLAAIGIIIGVIAISSMGILGNSLKLSVTDSFADIGDKLIVSPAPGEDYITDKQVDQIRKVSNIESIIPVSASGEVIEYKEGGTTYQSYVSVYDIKKEDLEKLVELEDGRFFKPGSTDCVVGYSVAENMELTLGQKIEIDDTKLRVVGILKERGMGFDISTDSGVFTSSEMYHKLYPDEDEGYNQVIVIVKDLNEIDAVSDEIDERINKKDELVTVFATNMITESLDSVFSSISLFLMGIGSISLLVAGVSILNVMLMSTMERTKEIGIMKAVGASRKDILKMFLLEALFLGIIASTAGAILTIGGSYLIMELLVKNASYLFTFSSMLYVAEGFFFGIATSLVGGMYPAWKASRMKPLDALRYE</sequence>
<evidence type="ECO:0000259" key="8">
    <source>
        <dbReference type="Pfam" id="PF02687"/>
    </source>
</evidence>
<feature type="transmembrane region" description="Helical" evidence="7">
    <location>
        <begin position="315"/>
        <end position="341"/>
    </location>
</feature>
<comment type="subcellular location">
    <subcellularLocation>
        <location evidence="1">Cell membrane</location>
        <topology evidence="1">Multi-pass membrane protein</topology>
    </subcellularLocation>
</comment>
<protein>
    <submittedName>
        <fullName evidence="10">Putative ABC transport system permease protein</fullName>
    </submittedName>
</protein>
<keyword evidence="2" id="KW-1003">Cell membrane</keyword>
<keyword evidence="5 7" id="KW-0472">Membrane</keyword>
<evidence type="ECO:0000256" key="1">
    <source>
        <dbReference type="ARBA" id="ARBA00004651"/>
    </source>
</evidence>
<dbReference type="RefSeq" id="WP_238380735.1">
    <property type="nucleotide sequence ID" value="NZ_FNCA01000003.1"/>
</dbReference>
<feature type="domain" description="ABC3 transporter permease C-terminal" evidence="8">
    <location>
        <begin position="271"/>
        <end position="388"/>
    </location>
</feature>
<evidence type="ECO:0000256" key="3">
    <source>
        <dbReference type="ARBA" id="ARBA00022692"/>
    </source>
</evidence>
<keyword evidence="11" id="KW-1185">Reference proteome</keyword>
<evidence type="ECO:0000313" key="11">
    <source>
        <dbReference type="Proteomes" id="UP000199259"/>
    </source>
</evidence>
<comment type="caution">
    <text evidence="10">The sequence shown here is derived from an EMBL/GenBank/DDBJ whole genome shotgun (WGS) entry which is preliminary data.</text>
</comment>
<proteinExistence type="inferred from homology"/>
<evidence type="ECO:0000259" key="9">
    <source>
        <dbReference type="Pfam" id="PF12704"/>
    </source>
</evidence>
<evidence type="ECO:0000256" key="2">
    <source>
        <dbReference type="ARBA" id="ARBA00022475"/>
    </source>
</evidence>
<comment type="similarity">
    <text evidence="6">Belongs to the ABC-4 integral membrane protein family.</text>
</comment>
<feature type="transmembrane region" description="Helical" evidence="7">
    <location>
        <begin position="266"/>
        <end position="288"/>
    </location>
</feature>
<dbReference type="Proteomes" id="UP000199259">
    <property type="component" value="Unassembled WGS sequence"/>
</dbReference>
<dbReference type="EMBL" id="FNCA01000003">
    <property type="protein sequence ID" value="SDF69340.1"/>
    <property type="molecule type" value="Genomic_DNA"/>
</dbReference>
<gene>
    <name evidence="10" type="ORF">SAMN04488589_1141</name>
</gene>
<dbReference type="Pfam" id="PF02687">
    <property type="entry name" value="FtsX"/>
    <property type="match status" value="1"/>
</dbReference>
<keyword evidence="4 7" id="KW-1133">Transmembrane helix</keyword>
<evidence type="ECO:0000256" key="7">
    <source>
        <dbReference type="SAM" id="Phobius"/>
    </source>
</evidence>
<evidence type="ECO:0000313" key="10">
    <source>
        <dbReference type="EMBL" id="SDF69340.1"/>
    </source>
</evidence>